<evidence type="ECO:0000313" key="2">
    <source>
        <dbReference type="EMBL" id="MBW47248.1"/>
    </source>
</evidence>
<feature type="signal peptide" evidence="1">
    <location>
        <begin position="1"/>
        <end position="25"/>
    </location>
</feature>
<feature type="chain" id="PRO_5014843981" evidence="1">
    <location>
        <begin position="26"/>
        <end position="122"/>
    </location>
</feature>
<sequence length="122" mass="13880">MLLLLDHGFHLFLFVLIEMLHQLVALLERNIAGGAFEVIRLMLFGVHRCLLARFEAHQAHATLERLQLDVLPQMIVILLFIRRAILTHSARVERSRTGRLHHRSSFGAGGDLLCHTGGVRCR</sequence>
<organism evidence="2">
    <name type="scientific">Anopheles triannulatus</name>
    <dbReference type="NCBI Taxonomy" id="58253"/>
    <lineage>
        <taxon>Eukaryota</taxon>
        <taxon>Metazoa</taxon>
        <taxon>Ecdysozoa</taxon>
        <taxon>Arthropoda</taxon>
        <taxon>Hexapoda</taxon>
        <taxon>Insecta</taxon>
        <taxon>Pterygota</taxon>
        <taxon>Neoptera</taxon>
        <taxon>Endopterygota</taxon>
        <taxon>Diptera</taxon>
        <taxon>Nematocera</taxon>
        <taxon>Culicoidea</taxon>
        <taxon>Culicidae</taxon>
        <taxon>Anophelinae</taxon>
        <taxon>Anopheles</taxon>
    </lineage>
</organism>
<reference evidence="2" key="1">
    <citation type="submission" date="2018-01" db="EMBL/GenBank/DDBJ databases">
        <title>An insight into the sialome of Amazonian anophelines.</title>
        <authorList>
            <person name="Ribeiro J.M."/>
            <person name="Scarpassa V."/>
            <person name="Calvo E."/>
        </authorList>
    </citation>
    <scope>NUCLEOTIDE SEQUENCE</scope>
    <source>
        <tissue evidence="2">Salivary glands</tissue>
    </source>
</reference>
<name>A0A2M4B352_9DIPT</name>
<proteinExistence type="predicted"/>
<dbReference type="EMBL" id="GGFK01013927">
    <property type="protein sequence ID" value="MBW47248.1"/>
    <property type="molecule type" value="Transcribed_RNA"/>
</dbReference>
<dbReference type="AlphaFoldDB" id="A0A2M4B352"/>
<protein>
    <submittedName>
        <fullName evidence="2">Putative secreted protein</fullName>
    </submittedName>
</protein>
<evidence type="ECO:0000256" key="1">
    <source>
        <dbReference type="SAM" id="SignalP"/>
    </source>
</evidence>
<accession>A0A2M4B352</accession>
<keyword evidence="1" id="KW-0732">Signal</keyword>